<comment type="caution">
    <text evidence="2">The sequence shown here is derived from an EMBL/GenBank/DDBJ whole genome shotgun (WGS) entry which is preliminary data.</text>
</comment>
<evidence type="ECO:0000259" key="1">
    <source>
        <dbReference type="PROSITE" id="PS50910"/>
    </source>
</evidence>
<gene>
    <name evidence="2" type="ORF">ASZ90_005763</name>
</gene>
<dbReference type="Gene3D" id="1.20.120.330">
    <property type="entry name" value="Nucleotidyltransferases domain 2"/>
    <property type="match status" value="1"/>
</dbReference>
<dbReference type="PROSITE" id="PS50910">
    <property type="entry name" value="HEPN"/>
    <property type="match status" value="1"/>
</dbReference>
<dbReference type="InterPro" id="IPR007842">
    <property type="entry name" value="HEPN_dom"/>
</dbReference>
<sequence length="128" mass="15185">MNEKEILKNWTSGSKQDLETAEILFENKKYHHALFFCHLSLEKYLKAIIVKTTKKAPPLIHDLVRLAEKTDIKLSDKIRNDLADISVFNIQARYDDYKLSFFKKANKRFTAKYLKTTKEILSWLKEYL</sequence>
<reference evidence="2" key="1">
    <citation type="journal article" date="2015" name="Proc. Natl. Acad. Sci. U.S.A.">
        <title>Networks of energetic and metabolic interactions define dynamics in microbial communities.</title>
        <authorList>
            <person name="Embree M."/>
            <person name="Liu J.K."/>
            <person name="Al-Bassam M.M."/>
            <person name="Zengler K."/>
        </authorList>
    </citation>
    <scope>NUCLEOTIDE SEQUENCE</scope>
</reference>
<dbReference type="SMART" id="SM00748">
    <property type="entry name" value="HEPN"/>
    <property type="match status" value="1"/>
</dbReference>
<dbReference type="EMBL" id="LNQE01000848">
    <property type="protein sequence ID" value="KUG24433.1"/>
    <property type="molecule type" value="Genomic_DNA"/>
</dbReference>
<dbReference type="Pfam" id="PF05168">
    <property type="entry name" value="HEPN"/>
    <property type="match status" value="1"/>
</dbReference>
<dbReference type="SUPFAM" id="SSF81593">
    <property type="entry name" value="Nucleotidyltransferase substrate binding subunit/domain"/>
    <property type="match status" value="1"/>
</dbReference>
<accession>A0A0W8FUE0</accession>
<organism evidence="2">
    <name type="scientific">hydrocarbon metagenome</name>
    <dbReference type="NCBI Taxonomy" id="938273"/>
    <lineage>
        <taxon>unclassified sequences</taxon>
        <taxon>metagenomes</taxon>
        <taxon>ecological metagenomes</taxon>
    </lineage>
</organism>
<feature type="domain" description="HEPN" evidence="1">
    <location>
        <begin position="11"/>
        <end position="120"/>
    </location>
</feature>
<proteinExistence type="predicted"/>
<name>A0A0W8FUE0_9ZZZZ</name>
<protein>
    <recommendedName>
        <fullName evidence="1">HEPN domain-containing protein</fullName>
    </recommendedName>
</protein>
<dbReference type="AlphaFoldDB" id="A0A0W8FUE0"/>
<evidence type="ECO:0000313" key="2">
    <source>
        <dbReference type="EMBL" id="KUG24433.1"/>
    </source>
</evidence>